<organism evidence="11 12">
    <name type="scientific">Paramagnetospirillum kuznetsovii</name>
    <dbReference type="NCBI Taxonomy" id="2053833"/>
    <lineage>
        <taxon>Bacteria</taxon>
        <taxon>Pseudomonadati</taxon>
        <taxon>Pseudomonadota</taxon>
        <taxon>Alphaproteobacteria</taxon>
        <taxon>Rhodospirillales</taxon>
        <taxon>Magnetospirillaceae</taxon>
        <taxon>Paramagnetospirillum</taxon>
    </lineage>
</organism>
<dbReference type="SUPFAM" id="SSF47384">
    <property type="entry name" value="Homodimeric domain of signal transducing histidine kinase"/>
    <property type="match status" value="1"/>
</dbReference>
<dbReference type="Gene3D" id="1.10.287.130">
    <property type="match status" value="1"/>
</dbReference>
<dbReference type="EC" id="2.7.13.3" evidence="2"/>
<dbReference type="Proteomes" id="UP000251075">
    <property type="component" value="Unassembled WGS sequence"/>
</dbReference>
<dbReference type="PROSITE" id="PS50109">
    <property type="entry name" value="HIS_KIN"/>
    <property type="match status" value="1"/>
</dbReference>
<dbReference type="Gene3D" id="3.30.565.10">
    <property type="entry name" value="Histidine kinase-like ATPase, C-terminal domain"/>
    <property type="match status" value="1"/>
</dbReference>
<evidence type="ECO:0000256" key="8">
    <source>
        <dbReference type="ARBA" id="ARBA00023012"/>
    </source>
</evidence>
<dbReference type="CDD" id="cd00082">
    <property type="entry name" value="HisKA"/>
    <property type="match status" value="1"/>
</dbReference>
<dbReference type="InterPro" id="IPR003594">
    <property type="entry name" value="HATPase_dom"/>
</dbReference>
<dbReference type="InterPro" id="IPR036097">
    <property type="entry name" value="HisK_dim/P_sf"/>
</dbReference>
<evidence type="ECO:0000256" key="7">
    <source>
        <dbReference type="ARBA" id="ARBA00022840"/>
    </source>
</evidence>
<dbReference type="PANTHER" id="PTHR43065:SF10">
    <property type="entry name" value="PEROXIDE STRESS-ACTIVATED HISTIDINE KINASE MAK3"/>
    <property type="match status" value="1"/>
</dbReference>
<dbReference type="GO" id="GO:0000155">
    <property type="term" value="F:phosphorelay sensor kinase activity"/>
    <property type="evidence" value="ECO:0007669"/>
    <property type="project" value="InterPro"/>
</dbReference>
<dbReference type="SMART" id="SM00387">
    <property type="entry name" value="HATPase_c"/>
    <property type="match status" value="1"/>
</dbReference>
<keyword evidence="9" id="KW-0812">Transmembrane</keyword>
<dbReference type="OrthoDB" id="226486at2"/>
<evidence type="ECO:0000256" key="2">
    <source>
        <dbReference type="ARBA" id="ARBA00012438"/>
    </source>
</evidence>
<dbReference type="AlphaFoldDB" id="A0A364NT21"/>
<keyword evidence="5" id="KW-0547">Nucleotide-binding</keyword>
<evidence type="ECO:0000259" key="10">
    <source>
        <dbReference type="PROSITE" id="PS50109"/>
    </source>
</evidence>
<evidence type="ECO:0000313" key="11">
    <source>
        <dbReference type="EMBL" id="RAU20231.1"/>
    </source>
</evidence>
<dbReference type="SUPFAM" id="SSF53850">
    <property type="entry name" value="Periplasmic binding protein-like II"/>
    <property type="match status" value="1"/>
</dbReference>
<evidence type="ECO:0000256" key="9">
    <source>
        <dbReference type="SAM" id="Phobius"/>
    </source>
</evidence>
<protein>
    <recommendedName>
        <fullName evidence="2">histidine kinase</fullName>
        <ecNumber evidence="2">2.7.13.3</ecNumber>
    </recommendedName>
</protein>
<name>A0A364NT21_9PROT</name>
<keyword evidence="7" id="KW-0067">ATP-binding</keyword>
<evidence type="ECO:0000256" key="1">
    <source>
        <dbReference type="ARBA" id="ARBA00000085"/>
    </source>
</evidence>
<proteinExistence type="predicted"/>
<keyword evidence="12" id="KW-1185">Reference proteome</keyword>
<dbReference type="Pfam" id="PF02518">
    <property type="entry name" value="HATPase_c"/>
    <property type="match status" value="1"/>
</dbReference>
<keyword evidence="9" id="KW-0472">Membrane</keyword>
<sequence length="581" mass="62318">MRVLLILSVLLGWSAVVSGAEAPSLRIGVLAFRGAEMAESEWEPTLAYLRGQLPQRHVVIVPLDLDGLTTAVKSGSLDFVITNPGHYVELEAAFGVTRIASLSGSASATTLPAMVGSAVVVRAERTDLNRLSDLRGSRLAAVSPEAFGGFRVVWRELAEIGIAPFSDTAGLQFTGFPMEAVAEAVAEGKADAGILRFCLLEQMEAEGRITPGLLRVLGGIPSHGCLSSTRLYPDWPFARLAATPEALAKQVAIALLAMPEGDGYAWTVPADYQPVHDLFRALKIGPYAYLRHPSARQLLRDYWPWLVMALLGVVWWLVHVARVEYLVRRRTAELRSAHAEARLRREEMEHGARLALLGEMASSLAHEISQPLAAIANYASGCQRRLTSHTDPEGVTEGVGLIAAQAERAAGIVKRIRAFARKRSPVPQNLDANGPLVEAVELFQTVAARHGVGVSLDLGQGLPPVLADRLRIEQVVLNLLQNAADAMSKSEPRHIAVSSSAVAEGVEIRVADTGPGLSPEARARLFEPFFTTKPDGLGLGLSLSRTMIEAQGGRLWAEDAPGGGAVFRFTLPVTTGPTEIP</sequence>
<gene>
    <name evidence="11" type="ORF">CU669_19510</name>
</gene>
<dbReference type="InterPro" id="IPR003661">
    <property type="entry name" value="HisK_dim/P_dom"/>
</dbReference>
<dbReference type="SMART" id="SM00388">
    <property type="entry name" value="HisKA"/>
    <property type="match status" value="1"/>
</dbReference>
<dbReference type="EMBL" id="PGTO01000029">
    <property type="protein sequence ID" value="RAU20231.1"/>
    <property type="molecule type" value="Genomic_DNA"/>
</dbReference>
<evidence type="ECO:0000256" key="4">
    <source>
        <dbReference type="ARBA" id="ARBA00022679"/>
    </source>
</evidence>
<keyword evidence="3" id="KW-0597">Phosphoprotein</keyword>
<dbReference type="PRINTS" id="PR00344">
    <property type="entry name" value="BCTRLSENSOR"/>
</dbReference>
<dbReference type="SUPFAM" id="SSF55874">
    <property type="entry name" value="ATPase domain of HSP90 chaperone/DNA topoisomerase II/histidine kinase"/>
    <property type="match status" value="1"/>
</dbReference>
<accession>A0A364NT21</accession>
<reference evidence="11 12" key="1">
    <citation type="submission" date="2017-11" db="EMBL/GenBank/DDBJ databases">
        <title>Draft genome sequence of magnetotactic bacterium Magnetospirillum kuznetsovii LBB-42.</title>
        <authorList>
            <person name="Grouzdev D.S."/>
            <person name="Rysina M.S."/>
            <person name="Baslerov R.V."/>
            <person name="Koziaeva V."/>
        </authorList>
    </citation>
    <scope>NUCLEOTIDE SEQUENCE [LARGE SCALE GENOMIC DNA]</scope>
    <source>
        <strain evidence="11 12">LBB-42</strain>
    </source>
</reference>
<keyword evidence="9" id="KW-1133">Transmembrane helix</keyword>
<dbReference type="PANTHER" id="PTHR43065">
    <property type="entry name" value="SENSOR HISTIDINE KINASE"/>
    <property type="match status" value="1"/>
</dbReference>
<dbReference type="InterPro" id="IPR005467">
    <property type="entry name" value="His_kinase_dom"/>
</dbReference>
<comment type="catalytic activity">
    <reaction evidence="1">
        <text>ATP + protein L-histidine = ADP + protein N-phospho-L-histidine.</text>
        <dbReference type="EC" id="2.7.13.3"/>
    </reaction>
</comment>
<keyword evidence="4" id="KW-0808">Transferase</keyword>
<dbReference type="InterPro" id="IPR036890">
    <property type="entry name" value="HATPase_C_sf"/>
</dbReference>
<evidence type="ECO:0000256" key="6">
    <source>
        <dbReference type="ARBA" id="ARBA00022777"/>
    </source>
</evidence>
<feature type="transmembrane region" description="Helical" evidence="9">
    <location>
        <begin position="302"/>
        <end position="321"/>
    </location>
</feature>
<dbReference type="InterPro" id="IPR004358">
    <property type="entry name" value="Sig_transdc_His_kin-like_C"/>
</dbReference>
<dbReference type="GO" id="GO:0005524">
    <property type="term" value="F:ATP binding"/>
    <property type="evidence" value="ECO:0007669"/>
    <property type="project" value="UniProtKB-KW"/>
</dbReference>
<dbReference type="Pfam" id="PF00512">
    <property type="entry name" value="HisKA"/>
    <property type="match status" value="1"/>
</dbReference>
<evidence type="ECO:0000313" key="12">
    <source>
        <dbReference type="Proteomes" id="UP000251075"/>
    </source>
</evidence>
<evidence type="ECO:0000256" key="3">
    <source>
        <dbReference type="ARBA" id="ARBA00022553"/>
    </source>
</evidence>
<evidence type="ECO:0000256" key="5">
    <source>
        <dbReference type="ARBA" id="ARBA00022741"/>
    </source>
</evidence>
<dbReference type="Gene3D" id="3.40.190.10">
    <property type="entry name" value="Periplasmic binding protein-like II"/>
    <property type="match status" value="2"/>
</dbReference>
<dbReference type="Pfam" id="PF12974">
    <property type="entry name" value="Phosphonate-bd"/>
    <property type="match status" value="1"/>
</dbReference>
<keyword evidence="6 11" id="KW-0418">Kinase</keyword>
<keyword evidence="8" id="KW-0902">Two-component regulatory system</keyword>
<feature type="domain" description="Histidine kinase" evidence="10">
    <location>
        <begin position="363"/>
        <end position="575"/>
    </location>
</feature>
<comment type="caution">
    <text evidence="11">The sequence shown here is derived from an EMBL/GenBank/DDBJ whole genome shotgun (WGS) entry which is preliminary data.</text>
</comment>
<dbReference type="RefSeq" id="WP_112147266.1">
    <property type="nucleotide sequence ID" value="NZ_PGTO01000029.1"/>
</dbReference>